<dbReference type="PANTHER" id="PTHR30289:SF1">
    <property type="entry name" value="PEBP (PHOSPHATIDYLETHANOLAMINE-BINDING PROTEIN) FAMILY PROTEIN"/>
    <property type="match status" value="1"/>
</dbReference>
<dbReference type="InterPro" id="IPR005247">
    <property type="entry name" value="YbhB_YbcL/LppC-like"/>
</dbReference>
<gene>
    <name evidence="1" type="ORF">M0L44_20805</name>
</gene>
<dbReference type="Proteomes" id="UP001204851">
    <property type="component" value="Unassembled WGS sequence"/>
</dbReference>
<organism evidence="1 2">
    <name type="scientific">Ideonella oryzae</name>
    <dbReference type="NCBI Taxonomy" id="2937441"/>
    <lineage>
        <taxon>Bacteria</taxon>
        <taxon>Pseudomonadati</taxon>
        <taxon>Pseudomonadota</taxon>
        <taxon>Betaproteobacteria</taxon>
        <taxon>Burkholderiales</taxon>
        <taxon>Sphaerotilaceae</taxon>
        <taxon>Ideonella</taxon>
    </lineage>
</organism>
<reference evidence="1 2" key="1">
    <citation type="submission" date="2022-06" db="EMBL/GenBank/DDBJ databases">
        <title>Ideonella sp. NS12-5 Genome sequencing and assembly.</title>
        <authorList>
            <person name="Jung Y."/>
        </authorList>
    </citation>
    <scope>NUCLEOTIDE SEQUENCE [LARGE SCALE GENOMIC DNA]</scope>
    <source>
        <strain evidence="1 2">NS12-5</strain>
    </source>
</reference>
<dbReference type="Pfam" id="PF01161">
    <property type="entry name" value="PBP"/>
    <property type="match status" value="1"/>
</dbReference>
<protein>
    <submittedName>
        <fullName evidence="1">YbhB/YbcL family Raf kinase inhibitor-like protein</fullName>
    </submittedName>
</protein>
<dbReference type="Gene3D" id="3.90.280.10">
    <property type="entry name" value="PEBP-like"/>
    <property type="match status" value="1"/>
</dbReference>
<dbReference type="PANTHER" id="PTHR30289">
    <property type="entry name" value="UNCHARACTERIZED PROTEIN YBCL-RELATED"/>
    <property type="match status" value="1"/>
</dbReference>
<dbReference type="InterPro" id="IPR036610">
    <property type="entry name" value="PEBP-like_sf"/>
</dbReference>
<name>A0ABT1BSD3_9BURK</name>
<keyword evidence="1" id="KW-0649">Protein kinase inhibitor</keyword>
<dbReference type="CDD" id="cd00865">
    <property type="entry name" value="PEBP_bact_arch"/>
    <property type="match status" value="1"/>
</dbReference>
<accession>A0ABT1BSD3</accession>
<dbReference type="NCBIfam" id="TIGR00481">
    <property type="entry name" value="YbhB/YbcL family Raf kinase inhibitor-like protein"/>
    <property type="match status" value="1"/>
</dbReference>
<comment type="caution">
    <text evidence="1">The sequence shown here is derived from an EMBL/GenBank/DDBJ whole genome shotgun (WGS) entry which is preliminary data.</text>
</comment>
<dbReference type="SUPFAM" id="SSF49777">
    <property type="entry name" value="PEBP-like"/>
    <property type="match status" value="1"/>
</dbReference>
<dbReference type="GO" id="GO:0004860">
    <property type="term" value="F:protein kinase inhibitor activity"/>
    <property type="evidence" value="ECO:0007669"/>
    <property type="project" value="UniProtKB-KW"/>
</dbReference>
<dbReference type="EMBL" id="JAMXMC010000017">
    <property type="protein sequence ID" value="MCO5979146.1"/>
    <property type="molecule type" value="Genomic_DNA"/>
</dbReference>
<evidence type="ECO:0000313" key="2">
    <source>
        <dbReference type="Proteomes" id="UP001204851"/>
    </source>
</evidence>
<proteinExistence type="predicted"/>
<evidence type="ECO:0000313" key="1">
    <source>
        <dbReference type="EMBL" id="MCO5979146.1"/>
    </source>
</evidence>
<dbReference type="InterPro" id="IPR008914">
    <property type="entry name" value="PEBP"/>
</dbReference>
<sequence>MIAALMGACSGSHAAGFVLESPDIRAGHRIDPRFEFNGFGCAGENRSPALRWHGAPAGTRSFALTVYDPDAPTGSGWWHWVVVDLPAGVDTLAPDAGAVGGAHLPEGARQIRTDYGQAGWGGMCPPPGDKPHRYVFTVHALRTDKLEIPADASPALAGFMIHANTLGQASFTATYGRPKAR</sequence>
<keyword evidence="2" id="KW-1185">Reference proteome</keyword>